<evidence type="ECO:0000256" key="8">
    <source>
        <dbReference type="SAM" id="Coils"/>
    </source>
</evidence>
<keyword evidence="8" id="KW-0175">Coiled coil</keyword>
<feature type="region of interest" description="Disordered" evidence="9">
    <location>
        <begin position="100"/>
        <end position="131"/>
    </location>
</feature>
<protein>
    <recommendedName>
        <fullName evidence="12">Nucleoporin p58/p45</fullName>
    </recommendedName>
</protein>
<feature type="region of interest" description="Disordered" evidence="9">
    <location>
        <begin position="150"/>
        <end position="182"/>
    </location>
</feature>
<dbReference type="AlphaFoldDB" id="A0A5C5FR29"/>
<dbReference type="PANTHER" id="PTHR13437">
    <property type="entry name" value="NUCLEOPORIN P58/P45 NUCLEOPORIN-LIKE PROTEIN 1"/>
    <property type="match status" value="1"/>
</dbReference>
<comment type="subcellular location">
    <subcellularLocation>
        <location evidence="1">Nucleus</location>
        <location evidence="1">Nuclear pore complex</location>
    </subcellularLocation>
</comment>
<dbReference type="GO" id="GO:0017056">
    <property type="term" value="F:structural constituent of nuclear pore"/>
    <property type="evidence" value="ECO:0007669"/>
    <property type="project" value="InterPro"/>
</dbReference>
<sequence length="418" mass="41735">MSLFGNATSGAPSFSFGATPSTSTAQPATSAPASSLFGGAAQASTTPAGGLFGAPKSAAATPSLFGSTTTSAPPPSSGGLFGTSAPAPAASKPAFSFGTPAPAASAAPATTGLFGPTTATSQPPQAGAGLFGQAAPAAGGLGGGLFGAQGQAQGQAPAQGGGLFGSQQPSAAPQGLGASTAAPEGAGAITKTTKFNDLPDGARNVVEEMDKFIRQQCTLADELKKKDLGSDIVQTQRMYEQYSAEAATVSSLLQTDSRLLSALRAELEQSLTDLTKTTLLIEGFKAPQSPKAHEAKAVATFPYEFFRRKADEMKDRVARYKATMDQISALLSSPAHALSPSAILPTLKAQHASLVSLASAVSALDLELKQLKDAYRAIYRDKTGRLADPFRVNGAGAGGGGGGGVGGVEKGVGGIAIR</sequence>
<dbReference type="GO" id="GO:0015031">
    <property type="term" value="P:protein transport"/>
    <property type="evidence" value="ECO:0007669"/>
    <property type="project" value="UniProtKB-KW"/>
</dbReference>
<keyword evidence="6" id="KW-0906">Nuclear pore complex</keyword>
<evidence type="ECO:0000256" key="3">
    <source>
        <dbReference type="ARBA" id="ARBA00022816"/>
    </source>
</evidence>
<dbReference type="OrthoDB" id="2538017at2759"/>
<feature type="coiled-coil region" evidence="8">
    <location>
        <begin position="303"/>
        <end position="330"/>
    </location>
</feature>
<dbReference type="Pfam" id="PF13634">
    <property type="entry name" value="Nucleoporin_FG"/>
    <property type="match status" value="1"/>
</dbReference>
<feature type="region of interest" description="Disordered" evidence="9">
    <location>
        <begin position="18"/>
        <end position="39"/>
    </location>
</feature>
<keyword evidence="3" id="KW-0509">mRNA transport</keyword>
<evidence type="ECO:0000256" key="6">
    <source>
        <dbReference type="ARBA" id="ARBA00023132"/>
    </source>
</evidence>
<evidence type="ECO:0008006" key="12">
    <source>
        <dbReference type="Google" id="ProtNLM"/>
    </source>
</evidence>
<evidence type="ECO:0000256" key="1">
    <source>
        <dbReference type="ARBA" id="ARBA00004567"/>
    </source>
</evidence>
<evidence type="ECO:0000256" key="7">
    <source>
        <dbReference type="ARBA" id="ARBA00023242"/>
    </source>
</evidence>
<organism evidence="10 11">
    <name type="scientific">Rhodotorula diobovata</name>
    <dbReference type="NCBI Taxonomy" id="5288"/>
    <lineage>
        <taxon>Eukaryota</taxon>
        <taxon>Fungi</taxon>
        <taxon>Dikarya</taxon>
        <taxon>Basidiomycota</taxon>
        <taxon>Pucciniomycotina</taxon>
        <taxon>Microbotryomycetes</taxon>
        <taxon>Sporidiobolales</taxon>
        <taxon>Sporidiobolaceae</taxon>
        <taxon>Rhodotorula</taxon>
    </lineage>
</organism>
<keyword evidence="7" id="KW-0539">Nucleus</keyword>
<dbReference type="GO" id="GO:0051028">
    <property type="term" value="P:mRNA transport"/>
    <property type="evidence" value="ECO:0007669"/>
    <property type="project" value="UniProtKB-KW"/>
</dbReference>
<feature type="region of interest" description="Disordered" evidence="9">
    <location>
        <begin position="62"/>
        <end position="85"/>
    </location>
</feature>
<keyword evidence="2" id="KW-0813">Transport</keyword>
<dbReference type="InterPro" id="IPR025574">
    <property type="entry name" value="Nucleoporin_FG_rpt"/>
</dbReference>
<dbReference type="InterPro" id="IPR024882">
    <property type="entry name" value="NUP58/p45/49"/>
</dbReference>
<dbReference type="Proteomes" id="UP000311382">
    <property type="component" value="Unassembled WGS sequence"/>
</dbReference>
<dbReference type="STRING" id="5288.A0A5C5FR29"/>
<dbReference type="PANTHER" id="PTHR13437:SF2">
    <property type="entry name" value="NUCLEOPORIN P58_P45"/>
    <property type="match status" value="1"/>
</dbReference>
<reference evidence="10 11" key="1">
    <citation type="submission" date="2019-03" db="EMBL/GenBank/DDBJ databases">
        <title>Rhodosporidium diobovatum UCD-FST 08-225 genome sequencing, assembly, and annotation.</title>
        <authorList>
            <person name="Fakankun I.U."/>
            <person name="Fristensky B."/>
            <person name="Levin D.B."/>
        </authorList>
    </citation>
    <scope>NUCLEOTIDE SEQUENCE [LARGE SCALE GENOMIC DNA]</scope>
    <source>
        <strain evidence="10 11">UCD-FST 08-225</strain>
    </source>
</reference>
<dbReference type="GO" id="GO:0005643">
    <property type="term" value="C:nuclear pore"/>
    <property type="evidence" value="ECO:0007669"/>
    <property type="project" value="UniProtKB-SubCell"/>
</dbReference>
<comment type="caution">
    <text evidence="10">The sequence shown here is derived from an EMBL/GenBank/DDBJ whole genome shotgun (WGS) entry which is preliminary data.</text>
</comment>
<evidence type="ECO:0000256" key="4">
    <source>
        <dbReference type="ARBA" id="ARBA00022927"/>
    </source>
</evidence>
<evidence type="ECO:0000313" key="10">
    <source>
        <dbReference type="EMBL" id="TNY18712.1"/>
    </source>
</evidence>
<dbReference type="GO" id="GO:0008139">
    <property type="term" value="F:nuclear localization sequence binding"/>
    <property type="evidence" value="ECO:0007669"/>
    <property type="project" value="InterPro"/>
</dbReference>
<dbReference type="EMBL" id="SOZI01000125">
    <property type="protein sequence ID" value="TNY18712.1"/>
    <property type="molecule type" value="Genomic_DNA"/>
</dbReference>
<keyword evidence="11" id="KW-1185">Reference proteome</keyword>
<evidence type="ECO:0000256" key="5">
    <source>
        <dbReference type="ARBA" id="ARBA00023010"/>
    </source>
</evidence>
<name>A0A5C5FR29_9BASI</name>
<evidence type="ECO:0000313" key="11">
    <source>
        <dbReference type="Proteomes" id="UP000311382"/>
    </source>
</evidence>
<proteinExistence type="predicted"/>
<keyword evidence="4" id="KW-0653">Protein transport</keyword>
<feature type="compositionally biased region" description="Low complexity" evidence="9">
    <location>
        <begin position="122"/>
        <end position="131"/>
    </location>
</feature>
<dbReference type="Gene3D" id="6.10.140.1350">
    <property type="match status" value="1"/>
</dbReference>
<evidence type="ECO:0000256" key="9">
    <source>
        <dbReference type="SAM" id="MobiDB-lite"/>
    </source>
</evidence>
<keyword evidence="5" id="KW-0811">Translocation</keyword>
<feature type="compositionally biased region" description="Low complexity" evidence="9">
    <location>
        <begin position="100"/>
        <end position="112"/>
    </location>
</feature>
<feature type="compositionally biased region" description="Low complexity" evidence="9">
    <location>
        <begin position="18"/>
        <end position="35"/>
    </location>
</feature>
<evidence type="ECO:0000256" key="2">
    <source>
        <dbReference type="ARBA" id="ARBA00022448"/>
    </source>
</evidence>
<accession>A0A5C5FR29</accession>
<gene>
    <name evidence="10" type="ORF">DMC30DRAFT_418599</name>
</gene>